<proteinExistence type="predicted"/>
<accession>A0A6N3DNJ9</accession>
<dbReference type="AlphaFoldDB" id="A0A6N3DNJ9"/>
<dbReference type="InterPro" id="IPR055259">
    <property type="entry name" value="YkvP/CgeB_Glyco_trans-like"/>
</dbReference>
<sequence length="540" mass="63244">MARVLKQTEGGVTWLELLLDETICEGPVWIEKEMAVRAGGVNAYLSAKQKYELLIRIAAEQPVAFMDEKLDPDIKYIRFNDDEKNSSGEDGWKTDCYLIGRYGVELQTEGIFDDVITAVLSEAQTAGRETETIAFLEHMIRKDAEYWKLAEGSCDILVYKGDDVCHNVLNIFAEQFGRALSRAGKKVNYFDCEKQDIGELTLYMNQHFQAVIGVQSYLFSVKMKDEVNYLHEYIYGPKYNFIFDHPVWMRTHLKQQYPDFYVLTHDINYVNFIEKYFHHNAILFPPAGMMSDDIQEKERIYDLTFVGTYGNYWNEVLLIHQLDRKKRFLANHFLLIMRKNPTLTAEGALQEVLKLRGMILSDDEFLDLLYDLRRVIYCVMHYYRNRVLRCILQSGIKLDVFGDSWMNCPLISYPNLICHPNVTVEESLDIWKKSKLSLNIMSWHKGGFTERMANIMLAGAVLVTDDTTYLMGKYTDEDLLTFSLEEREKLSDKIKYLLDYEEYRKKIAQNGKQKTLLQHTWDKRAQQFLDILDKRIRTTF</sequence>
<evidence type="ECO:0000313" key="2">
    <source>
        <dbReference type="EMBL" id="VYU29324.1"/>
    </source>
</evidence>
<dbReference type="EMBL" id="CACRUM010000066">
    <property type="protein sequence ID" value="VYU29324.1"/>
    <property type="molecule type" value="Genomic_DNA"/>
</dbReference>
<feature type="domain" description="Spore protein YkvP/CgeB glycosyl transferase-like" evidence="1">
    <location>
        <begin position="387"/>
        <end position="530"/>
    </location>
</feature>
<reference evidence="2" key="1">
    <citation type="submission" date="2019-11" db="EMBL/GenBank/DDBJ databases">
        <authorList>
            <person name="Feng L."/>
        </authorList>
    </citation>
    <scope>NUCLEOTIDE SEQUENCE</scope>
    <source>
        <strain evidence="2">RintestinalisLFYP67</strain>
    </source>
</reference>
<gene>
    <name evidence="2" type="primary">ykvP_3</name>
    <name evidence="2" type="ORF">RILFYP67_01532</name>
</gene>
<organism evidence="2">
    <name type="scientific">Roseburia intestinalis</name>
    <dbReference type="NCBI Taxonomy" id="166486"/>
    <lineage>
        <taxon>Bacteria</taxon>
        <taxon>Bacillati</taxon>
        <taxon>Bacillota</taxon>
        <taxon>Clostridia</taxon>
        <taxon>Lachnospirales</taxon>
        <taxon>Lachnospiraceae</taxon>
        <taxon>Roseburia</taxon>
    </lineage>
</organism>
<evidence type="ECO:0000259" key="1">
    <source>
        <dbReference type="Pfam" id="PF13524"/>
    </source>
</evidence>
<dbReference type="Pfam" id="PF13524">
    <property type="entry name" value="Glyco_trans_1_2"/>
    <property type="match status" value="1"/>
</dbReference>
<protein>
    <submittedName>
        <fullName evidence="2">Spore protein YkvP</fullName>
    </submittedName>
</protein>
<dbReference type="SUPFAM" id="SSF53756">
    <property type="entry name" value="UDP-Glycosyltransferase/glycogen phosphorylase"/>
    <property type="match status" value="1"/>
</dbReference>
<dbReference type="RefSeq" id="WP_173885749.1">
    <property type="nucleotide sequence ID" value="NZ_CACRUM010000066.1"/>
</dbReference>
<name>A0A6N3DNJ9_9FIRM</name>